<proteinExistence type="predicted"/>
<dbReference type="Gene3D" id="2.60.120.260">
    <property type="entry name" value="Galactose-binding domain-like"/>
    <property type="match status" value="2"/>
</dbReference>
<dbReference type="InterPro" id="IPR008979">
    <property type="entry name" value="Galactose-bd-like_sf"/>
</dbReference>
<dbReference type="RefSeq" id="WP_183412817.1">
    <property type="nucleotide sequence ID" value="NZ_JACHYB010000001.1"/>
</dbReference>
<sequence length="1107" mass="125218">MNKKMYQYFFRTSVGIIMLLGIACCNTTFAQSDSTNLSNISSLKQRFQHPPTSAKPWVYWYWMKGAVTKAGIKTDLEAMKKEGLAGAYLVPIEAAPNPPLVNPPANTFTPQWWKMLRYAFEEAKHLGLFFTMHCGDGYATAGGPWITPQLSMQKVTWSELHVVGNRDFNDTLPHPPSLRNYYRDIAILAFPSPEGSGITTQSVTPIVTTSTGEDASFLAQKNNKKVFKSIHPCWIQYEFAQPFTCRSVITGGATNNYQSHRLLIKTSNDGIHFHTLCRLTPARNGWDDSGFNYTHLVPTVTARYFRFYYNKAGSEPGSEDNEMAKWNPNLKIKILELSSAAVIDEYEGKNGEVWRFSPATPSSELDSSVCVPFNKIINITNKYHDGKLSWHIPAGKWIIFRVGYTTTGTENMTGGTEMGLECDKFNPVAAKLEFNNWYGTIRKKLGNQLTADVLKRIHVDSWECGSQNWSPVFKKEFIKRRGYDPTLYLPAMAGIPIQDAQFSEKFLYDIRKTISELYVDNFYGVLDSLAKKNGYEFSGESAAPVMCGDDMLHYKKLDIPMGEFWLNSPTHDKPTDILDAISAGHVYGKPVIQAEAFTTLRMDWNEYPGMLKYIQDRNYSLGINRFVFHVFTLNPWPNRMPGMTLGPTGLFFQPAQTWWKPAKAWVTYTQRCQALLQYGTPVVDIAVFTGEGLPRRAILPERLINTLPGLIGKAAIKREEARLANVGVPMWNKPDGVMNSANTSNPADWIDPLRGYKYDSLNPDAFFHLISVKNGDMDMPGGVSYKLLVLPRANPMMPDTTLSEQVQKRLAELQHEGVKIIRFYNQRTLNPLGIRRDIIFRDSTNKIVDGFAWTHRRTATTDIYFISNQQDSLRHVIVSLRVAGRVPELWEPVTGKTRIASQWKIENGRTELPIQLDAYGSIFIILHTPTHATYANNGLNWNRITNAINIHGPWKVKFNPKYGGPKKAILFPKLQDWRNQADPALKYYSGTAIYTINLKWNKNKTSLSHQWLDLGKVDDIAKVTVNGVHCGVAWTAPYRVDITKALKNGNNKIEIAVTNTWINRLIGDSLLPAKQRVTYLVNPVYRLNDKTTKEAGLIGPVKLLSEE</sequence>
<reference evidence="5 6" key="1">
    <citation type="submission" date="2020-08" db="EMBL/GenBank/DDBJ databases">
        <title>Genomic Encyclopedia of Type Strains, Phase IV (KMG-IV): sequencing the most valuable type-strain genomes for metagenomic binning, comparative biology and taxonomic classification.</title>
        <authorList>
            <person name="Goeker M."/>
        </authorList>
    </citation>
    <scope>NUCLEOTIDE SEQUENCE [LARGE SCALE GENOMIC DNA]</scope>
    <source>
        <strain evidence="5 6">DSM 27471</strain>
    </source>
</reference>
<accession>A0A7W5DQ74</accession>
<keyword evidence="1 3" id="KW-0732">Signal</keyword>
<evidence type="ECO:0000313" key="6">
    <source>
        <dbReference type="Proteomes" id="UP000544222"/>
    </source>
</evidence>
<dbReference type="PANTHER" id="PTHR43817:SF1">
    <property type="entry name" value="HYDROLASE, FAMILY 43, PUTATIVE (AFU_ORTHOLOGUE AFUA_3G01660)-RELATED"/>
    <property type="match status" value="1"/>
</dbReference>
<keyword evidence="2" id="KW-0378">Hydrolase</keyword>
<dbReference type="NCBIfam" id="NF045579">
    <property type="entry name" value="rhamnoside_JR"/>
    <property type="match status" value="1"/>
</dbReference>
<feature type="signal peptide" evidence="3">
    <location>
        <begin position="1"/>
        <end position="30"/>
    </location>
</feature>
<feature type="chain" id="PRO_5031338955" description="Beta-mannosidase-like galactose-binding domain-containing protein" evidence="3">
    <location>
        <begin position="31"/>
        <end position="1107"/>
    </location>
</feature>
<evidence type="ECO:0000256" key="1">
    <source>
        <dbReference type="ARBA" id="ARBA00022729"/>
    </source>
</evidence>
<gene>
    <name evidence="5" type="ORF">FHX64_001164</name>
</gene>
<feature type="domain" description="Beta-mannosidase-like galactose-binding" evidence="4">
    <location>
        <begin position="992"/>
        <end position="1061"/>
    </location>
</feature>
<evidence type="ECO:0000259" key="4">
    <source>
        <dbReference type="Pfam" id="PF22666"/>
    </source>
</evidence>
<protein>
    <recommendedName>
        <fullName evidence="4">Beta-mannosidase-like galactose-binding domain-containing protein</fullName>
    </recommendedName>
</protein>
<dbReference type="Pfam" id="PF22666">
    <property type="entry name" value="Glyco_hydro_2_N2"/>
    <property type="match status" value="1"/>
</dbReference>
<dbReference type="PROSITE" id="PS51257">
    <property type="entry name" value="PROKAR_LIPOPROTEIN"/>
    <property type="match status" value="1"/>
</dbReference>
<dbReference type="AlphaFoldDB" id="A0A7W5DQ74"/>
<evidence type="ECO:0000313" key="5">
    <source>
        <dbReference type="EMBL" id="MBB3187001.1"/>
    </source>
</evidence>
<dbReference type="Proteomes" id="UP000544222">
    <property type="component" value="Unassembled WGS sequence"/>
</dbReference>
<comment type="caution">
    <text evidence="5">The sequence shown here is derived from an EMBL/GenBank/DDBJ whole genome shotgun (WGS) entry which is preliminary data.</text>
</comment>
<dbReference type="PANTHER" id="PTHR43817">
    <property type="entry name" value="GLYCOSYL HYDROLASE"/>
    <property type="match status" value="1"/>
</dbReference>
<organism evidence="5 6">
    <name type="scientific">Microbacter margulisiae</name>
    <dbReference type="NCBI Taxonomy" id="1350067"/>
    <lineage>
        <taxon>Bacteria</taxon>
        <taxon>Pseudomonadati</taxon>
        <taxon>Bacteroidota</taxon>
        <taxon>Bacteroidia</taxon>
        <taxon>Bacteroidales</taxon>
        <taxon>Porphyromonadaceae</taxon>
        <taxon>Microbacter</taxon>
    </lineage>
</organism>
<keyword evidence="6" id="KW-1185">Reference proteome</keyword>
<dbReference type="InterPro" id="IPR054593">
    <property type="entry name" value="Beta-mannosidase-like_N2"/>
</dbReference>
<dbReference type="EMBL" id="JACHYB010000001">
    <property type="protein sequence ID" value="MBB3187001.1"/>
    <property type="molecule type" value="Genomic_DNA"/>
</dbReference>
<name>A0A7W5DQ74_9PORP</name>
<dbReference type="SUPFAM" id="SSF49785">
    <property type="entry name" value="Galactose-binding domain-like"/>
    <property type="match status" value="2"/>
</dbReference>
<evidence type="ECO:0000256" key="3">
    <source>
        <dbReference type="SAM" id="SignalP"/>
    </source>
</evidence>
<dbReference type="Pfam" id="PF17132">
    <property type="entry name" value="Glyco_hydro_106"/>
    <property type="match status" value="2"/>
</dbReference>
<dbReference type="GO" id="GO:0004553">
    <property type="term" value="F:hydrolase activity, hydrolyzing O-glycosyl compounds"/>
    <property type="evidence" value="ECO:0007669"/>
    <property type="project" value="UniProtKB-ARBA"/>
</dbReference>
<evidence type="ECO:0000256" key="2">
    <source>
        <dbReference type="ARBA" id="ARBA00022801"/>
    </source>
</evidence>